<organism evidence="3 4">
    <name type="scientific">Metallumcola ferriviriculae</name>
    <dbReference type="NCBI Taxonomy" id="3039180"/>
    <lineage>
        <taxon>Bacteria</taxon>
        <taxon>Bacillati</taxon>
        <taxon>Bacillota</taxon>
        <taxon>Clostridia</taxon>
        <taxon>Neomoorellales</taxon>
        <taxon>Desulfitibacteraceae</taxon>
        <taxon>Metallumcola</taxon>
    </lineage>
</organism>
<dbReference type="RefSeq" id="WP_366922738.1">
    <property type="nucleotide sequence ID" value="NZ_CP121694.1"/>
</dbReference>
<dbReference type="InterPro" id="IPR023753">
    <property type="entry name" value="FAD/NAD-binding_dom"/>
</dbReference>
<feature type="domain" description="FAD/NAD(P)-binding" evidence="2">
    <location>
        <begin position="6"/>
        <end position="307"/>
    </location>
</feature>
<dbReference type="SUPFAM" id="SSF51905">
    <property type="entry name" value="FAD/NAD(P)-binding domain"/>
    <property type="match status" value="1"/>
</dbReference>
<keyword evidence="4" id="KW-1185">Reference proteome</keyword>
<dbReference type="PRINTS" id="PR00368">
    <property type="entry name" value="FADPNR"/>
</dbReference>
<dbReference type="AlphaFoldDB" id="A0AAU0USU7"/>
<dbReference type="PANTHER" id="PTHR42949">
    <property type="entry name" value="ANAEROBIC GLYCEROL-3-PHOSPHATE DEHYDROGENASE SUBUNIT B"/>
    <property type="match status" value="1"/>
</dbReference>
<name>A0AAU0USU7_9FIRM</name>
<reference evidence="3 4" key="1">
    <citation type="submission" date="2023-04" db="EMBL/GenBank/DDBJ databases">
        <authorList>
            <person name="Hsu D."/>
        </authorList>
    </citation>
    <scope>NUCLEOTIDE SEQUENCE [LARGE SCALE GENOMIC DNA]</scope>
    <source>
        <strain evidence="3 4">MK1</strain>
    </source>
</reference>
<dbReference type="PANTHER" id="PTHR42949:SF3">
    <property type="entry name" value="ANAEROBIC GLYCEROL-3-PHOSPHATE DEHYDROGENASE SUBUNIT B"/>
    <property type="match status" value="1"/>
</dbReference>
<dbReference type="Proteomes" id="UP001329915">
    <property type="component" value="Chromosome"/>
</dbReference>
<evidence type="ECO:0000313" key="3">
    <source>
        <dbReference type="EMBL" id="WRO23354.1"/>
    </source>
</evidence>
<evidence type="ECO:0000313" key="4">
    <source>
        <dbReference type="Proteomes" id="UP001329915"/>
    </source>
</evidence>
<protein>
    <submittedName>
        <fullName evidence="3">NAD(P)/FAD-dependent oxidoreductase</fullName>
    </submittedName>
</protein>
<dbReference type="KEGG" id="dbc:MFMK1_003213"/>
<accession>A0AAU0USU7</accession>
<dbReference type="GO" id="GO:0016491">
    <property type="term" value="F:oxidoreductase activity"/>
    <property type="evidence" value="ECO:0007669"/>
    <property type="project" value="UniProtKB-KW"/>
</dbReference>
<evidence type="ECO:0000259" key="2">
    <source>
        <dbReference type="Pfam" id="PF07992"/>
    </source>
</evidence>
<dbReference type="PRINTS" id="PR00469">
    <property type="entry name" value="PNDRDTASEII"/>
</dbReference>
<evidence type="ECO:0000256" key="1">
    <source>
        <dbReference type="ARBA" id="ARBA00023002"/>
    </source>
</evidence>
<gene>
    <name evidence="3" type="ORF">MFMK1_003213</name>
</gene>
<dbReference type="Gene3D" id="3.50.50.60">
    <property type="entry name" value="FAD/NAD(P)-binding domain"/>
    <property type="match status" value="2"/>
</dbReference>
<dbReference type="Pfam" id="PF07992">
    <property type="entry name" value="Pyr_redox_2"/>
    <property type="match status" value="1"/>
</dbReference>
<dbReference type="InterPro" id="IPR051691">
    <property type="entry name" value="Metab_Enz_Cyan_OpOx_G3PDH"/>
</dbReference>
<dbReference type="EMBL" id="CP121694">
    <property type="protein sequence ID" value="WRO23354.1"/>
    <property type="molecule type" value="Genomic_DNA"/>
</dbReference>
<sequence>MKQIEMAVIGAGPAGLGAAVEAAGHGVRVVVFDENNKPGGQLFKQIHKFFGSKEHLAGIRGFRIGAELLAQAAELDIDVKLGAVVYGLFSDRQIGIVHQGVKRLYQAEAILLATGAAENTLSFPGSTLPGVMSAGAAQTMANVHRVLPGKKVLMVGTGNVGLIVAYQLLQAGARVVALVDAAPRLGGYAVHAAKLRRAGVPLRLRHTIVEVRGKETVERAVVAEVDENFNPIKGSDEILSVDTVCLAVGLSPLTELAWMGGCRFKYLPGLGGHIPVHNQNMLTTSPGIYIAGDIAGVEEASTALEEGRLAGTAIAERLGYLSFEQAKVKKEAIRSRLDQLRTGPFGAKRKSLKETLVKEWI</sequence>
<proteinExistence type="predicted"/>
<dbReference type="InterPro" id="IPR036188">
    <property type="entry name" value="FAD/NAD-bd_sf"/>
</dbReference>
<keyword evidence="1" id="KW-0560">Oxidoreductase</keyword>